<dbReference type="Proteomes" id="UP001597110">
    <property type="component" value="Unassembled WGS sequence"/>
</dbReference>
<evidence type="ECO:0000313" key="1">
    <source>
        <dbReference type="EMBL" id="MFD0726582.1"/>
    </source>
</evidence>
<name>A0ABW2YFT4_9GAMM</name>
<gene>
    <name evidence="1" type="ORF">ACFQ0E_13355</name>
</gene>
<keyword evidence="2" id="KW-1185">Reference proteome</keyword>
<organism evidence="1 2">
    <name type="scientific">Lysobacter brunescens</name>
    <dbReference type="NCBI Taxonomy" id="262323"/>
    <lineage>
        <taxon>Bacteria</taxon>
        <taxon>Pseudomonadati</taxon>
        <taxon>Pseudomonadota</taxon>
        <taxon>Gammaproteobacteria</taxon>
        <taxon>Lysobacterales</taxon>
        <taxon>Lysobacteraceae</taxon>
        <taxon>Lysobacter</taxon>
    </lineage>
</organism>
<accession>A0ABW2YFT4</accession>
<reference evidence="2" key="1">
    <citation type="journal article" date="2019" name="Int. J. Syst. Evol. Microbiol.">
        <title>The Global Catalogue of Microorganisms (GCM) 10K type strain sequencing project: providing services to taxonomists for standard genome sequencing and annotation.</title>
        <authorList>
            <consortium name="The Broad Institute Genomics Platform"/>
            <consortium name="The Broad Institute Genome Sequencing Center for Infectious Disease"/>
            <person name="Wu L."/>
            <person name="Ma J."/>
        </authorList>
    </citation>
    <scope>NUCLEOTIDE SEQUENCE [LARGE SCALE GENOMIC DNA]</scope>
    <source>
        <strain evidence="2">CCUG 55585</strain>
    </source>
</reference>
<evidence type="ECO:0000313" key="2">
    <source>
        <dbReference type="Proteomes" id="UP001597110"/>
    </source>
</evidence>
<dbReference type="EMBL" id="JBHTIF010000002">
    <property type="protein sequence ID" value="MFD0726582.1"/>
    <property type="molecule type" value="Genomic_DNA"/>
</dbReference>
<dbReference type="Pfam" id="PF13665">
    <property type="entry name" value="Tox-PAAR-like"/>
    <property type="match status" value="1"/>
</dbReference>
<protein>
    <submittedName>
        <fullName evidence="1">PAAR-like domain-containing protein</fullName>
    </submittedName>
</protein>
<proteinExistence type="predicted"/>
<sequence length="125" mass="13066">MFANTNLFVMNLGFPDVCIVGIIPVPLVNIDFSITNIPTVFNVLYGGGLAENLVTISALSTADVGVGVVSGMCMGQKRSFLGSFKLLVGAIFASRLTSINGQNGMLPNTVGISLTPAQFRVLVLS</sequence>
<comment type="caution">
    <text evidence="1">The sequence shown here is derived from an EMBL/GenBank/DDBJ whole genome shotgun (WGS) entry which is preliminary data.</text>
</comment>
<dbReference type="RefSeq" id="WP_137852436.1">
    <property type="nucleotide sequence ID" value="NZ_JBHTIF010000002.1"/>
</dbReference>